<evidence type="ECO:0000313" key="3">
    <source>
        <dbReference type="EMBL" id="CAL1264791.1"/>
    </source>
</evidence>
<feature type="compositionally biased region" description="Polar residues" evidence="1">
    <location>
        <begin position="108"/>
        <end position="118"/>
    </location>
</feature>
<accession>A0AAV1Z1K5</accession>
<dbReference type="EMBL" id="CAXIEN010000014">
    <property type="protein sequence ID" value="CAL1264791.1"/>
    <property type="molecule type" value="Genomic_DNA"/>
</dbReference>
<name>A0AAV1Z1K5_9ARAC</name>
<dbReference type="InterPro" id="IPR049012">
    <property type="entry name" value="Mutator_transp_dom"/>
</dbReference>
<proteinExistence type="predicted"/>
<protein>
    <recommendedName>
        <fullName evidence="2">Mutator-like transposase domain-containing protein</fullName>
    </recommendedName>
</protein>
<organism evidence="3 4">
    <name type="scientific">Larinioides sclopetarius</name>
    <dbReference type="NCBI Taxonomy" id="280406"/>
    <lineage>
        <taxon>Eukaryota</taxon>
        <taxon>Metazoa</taxon>
        <taxon>Ecdysozoa</taxon>
        <taxon>Arthropoda</taxon>
        <taxon>Chelicerata</taxon>
        <taxon>Arachnida</taxon>
        <taxon>Araneae</taxon>
        <taxon>Araneomorphae</taxon>
        <taxon>Entelegynae</taxon>
        <taxon>Araneoidea</taxon>
        <taxon>Araneidae</taxon>
        <taxon>Larinioides</taxon>
    </lineage>
</organism>
<reference evidence="3 4" key="1">
    <citation type="submission" date="2024-04" db="EMBL/GenBank/DDBJ databases">
        <authorList>
            <person name="Rising A."/>
            <person name="Reimegard J."/>
            <person name="Sonavane S."/>
            <person name="Akerstrom W."/>
            <person name="Nylinder S."/>
            <person name="Hedman E."/>
            <person name="Kallberg Y."/>
        </authorList>
    </citation>
    <scope>NUCLEOTIDE SEQUENCE [LARGE SCALE GENOMIC DNA]</scope>
</reference>
<dbReference type="AlphaFoldDB" id="A0AAV1Z1K5"/>
<evidence type="ECO:0000313" key="4">
    <source>
        <dbReference type="Proteomes" id="UP001497382"/>
    </source>
</evidence>
<evidence type="ECO:0000259" key="2">
    <source>
        <dbReference type="Pfam" id="PF20700"/>
    </source>
</evidence>
<sequence>MRNATLLSDGDGQTRQQLNEMKVYRKKVTILKEQCINHVAKSVGKGLRNVVHDWRRDGKIRTVKLKMQNGTVLGTVQRIYPLEIQSNETCVVEDRAVEEESGPEGSSDVKTSDNGSWATKSTYQKKSQGLELNSISYANPSVVIFGKAFFYTWKDIPLWTDSSNYKSTTNTVMILLEDLLDKGYCVTLDNFYTSP</sequence>
<evidence type="ECO:0000256" key="1">
    <source>
        <dbReference type="SAM" id="MobiDB-lite"/>
    </source>
</evidence>
<feature type="domain" description="Mutator-like transposase" evidence="2">
    <location>
        <begin position="5"/>
        <end position="88"/>
    </location>
</feature>
<comment type="caution">
    <text evidence="3">The sequence shown here is derived from an EMBL/GenBank/DDBJ whole genome shotgun (WGS) entry which is preliminary data.</text>
</comment>
<feature type="region of interest" description="Disordered" evidence="1">
    <location>
        <begin position="95"/>
        <end position="118"/>
    </location>
</feature>
<dbReference type="Proteomes" id="UP001497382">
    <property type="component" value="Unassembled WGS sequence"/>
</dbReference>
<keyword evidence="4" id="KW-1185">Reference proteome</keyword>
<gene>
    <name evidence="3" type="ORF">LARSCL_LOCUS2159</name>
</gene>
<dbReference type="Pfam" id="PF20700">
    <property type="entry name" value="Mutator"/>
    <property type="match status" value="1"/>
</dbReference>